<proteinExistence type="predicted"/>
<sequence length="104" mass="12163">MEVSILYHMEYLLAYVYFPLCCLIIPKPFLVQGLSIKRICPIICYMAFKDDPLLLNYSSQHQRLGSADRQDMTAFFFPCWGSSAFLHFHGHPFSLTPKQNHQFQ</sequence>
<dbReference type="AlphaFoldDB" id="A0A974I420"/>
<gene>
    <name evidence="2" type="ORF">XELAEV_18006267mg</name>
</gene>
<organism evidence="2 3">
    <name type="scientific">Xenopus laevis</name>
    <name type="common">African clawed frog</name>
    <dbReference type="NCBI Taxonomy" id="8355"/>
    <lineage>
        <taxon>Eukaryota</taxon>
        <taxon>Metazoa</taxon>
        <taxon>Chordata</taxon>
        <taxon>Craniata</taxon>
        <taxon>Vertebrata</taxon>
        <taxon>Euteleostomi</taxon>
        <taxon>Amphibia</taxon>
        <taxon>Batrachia</taxon>
        <taxon>Anura</taxon>
        <taxon>Pipoidea</taxon>
        <taxon>Pipidae</taxon>
        <taxon>Xenopodinae</taxon>
        <taxon>Xenopus</taxon>
        <taxon>Xenopus</taxon>
    </lineage>
</organism>
<feature type="transmembrane region" description="Helical" evidence="1">
    <location>
        <begin position="12"/>
        <end position="30"/>
    </location>
</feature>
<protein>
    <submittedName>
        <fullName evidence="2">Uncharacterized protein</fullName>
    </submittedName>
</protein>
<accession>A0A974I420</accession>
<dbReference type="Proteomes" id="UP000694892">
    <property type="component" value="Chromosome 1L"/>
</dbReference>
<keyword evidence="1" id="KW-0812">Transmembrane</keyword>
<reference evidence="3" key="1">
    <citation type="journal article" date="2016" name="Nature">
        <title>Genome evolution in the allotetraploid frog Xenopus laevis.</title>
        <authorList>
            <person name="Session A.M."/>
            <person name="Uno Y."/>
            <person name="Kwon T."/>
            <person name="Chapman J.A."/>
            <person name="Toyoda A."/>
            <person name="Takahashi S."/>
            <person name="Fukui A."/>
            <person name="Hikosaka A."/>
            <person name="Suzuki A."/>
            <person name="Kondo M."/>
            <person name="van Heeringen S.J."/>
            <person name="Quigley I."/>
            <person name="Heinz S."/>
            <person name="Ogino H."/>
            <person name="Ochi H."/>
            <person name="Hellsten U."/>
            <person name="Lyons J.B."/>
            <person name="Simakov O."/>
            <person name="Putnam N."/>
            <person name="Stites J."/>
            <person name="Kuroki Y."/>
            <person name="Tanaka T."/>
            <person name="Michiue T."/>
            <person name="Watanabe M."/>
            <person name="Bogdanovic O."/>
            <person name="Lister R."/>
            <person name="Georgiou G."/>
            <person name="Paranjpe S.S."/>
            <person name="van Kruijsbergen I."/>
            <person name="Shu S."/>
            <person name="Carlson J."/>
            <person name="Kinoshita T."/>
            <person name="Ohta Y."/>
            <person name="Mawaribuchi S."/>
            <person name="Jenkins J."/>
            <person name="Grimwood J."/>
            <person name="Schmutz J."/>
            <person name="Mitros T."/>
            <person name="Mozaffari S.V."/>
            <person name="Suzuki Y."/>
            <person name="Haramoto Y."/>
            <person name="Yamamoto T.S."/>
            <person name="Takagi C."/>
            <person name="Heald R."/>
            <person name="Miller K."/>
            <person name="Haudenschild C."/>
            <person name="Kitzman J."/>
            <person name="Nakayama T."/>
            <person name="Izutsu Y."/>
            <person name="Robert J."/>
            <person name="Fortriede J."/>
            <person name="Burns K."/>
            <person name="Lotay V."/>
            <person name="Karimi K."/>
            <person name="Yasuoka Y."/>
            <person name="Dichmann D.S."/>
            <person name="Flajnik M.F."/>
            <person name="Houston D.W."/>
            <person name="Shendure J."/>
            <person name="DuPasquier L."/>
            <person name="Vize P.D."/>
            <person name="Zorn A.M."/>
            <person name="Ito M."/>
            <person name="Marcotte E.M."/>
            <person name="Wallingford J.B."/>
            <person name="Ito Y."/>
            <person name="Asashima M."/>
            <person name="Ueno N."/>
            <person name="Matsuda Y."/>
            <person name="Veenstra G.J."/>
            <person name="Fujiyama A."/>
            <person name="Harland R.M."/>
            <person name="Taira M."/>
            <person name="Rokhsar D.S."/>
        </authorList>
    </citation>
    <scope>NUCLEOTIDE SEQUENCE [LARGE SCALE GENOMIC DNA]</scope>
    <source>
        <strain evidence="3">J</strain>
    </source>
</reference>
<name>A0A974I420_XENLA</name>
<keyword evidence="1" id="KW-0472">Membrane</keyword>
<keyword evidence="1" id="KW-1133">Transmembrane helix</keyword>
<dbReference type="EMBL" id="CM004466">
    <property type="protein sequence ID" value="OCU00489.1"/>
    <property type="molecule type" value="Genomic_DNA"/>
</dbReference>
<evidence type="ECO:0000256" key="1">
    <source>
        <dbReference type="SAM" id="Phobius"/>
    </source>
</evidence>
<evidence type="ECO:0000313" key="3">
    <source>
        <dbReference type="Proteomes" id="UP000694892"/>
    </source>
</evidence>
<evidence type="ECO:0000313" key="2">
    <source>
        <dbReference type="EMBL" id="OCU00489.1"/>
    </source>
</evidence>